<feature type="compositionally biased region" description="Basic and acidic residues" evidence="1">
    <location>
        <begin position="112"/>
        <end position="124"/>
    </location>
</feature>
<accession>A0A5C3LJM3</accession>
<evidence type="ECO:0000313" key="2">
    <source>
        <dbReference type="EMBL" id="TFK32938.1"/>
    </source>
</evidence>
<feature type="compositionally biased region" description="Basic and acidic residues" evidence="1">
    <location>
        <begin position="1"/>
        <end position="14"/>
    </location>
</feature>
<dbReference type="PANTHER" id="PTHR38703">
    <property type="entry name" value="CHROMOSOME 8, WHOLE GENOME SHOTGUN SEQUENCE"/>
    <property type="match status" value="1"/>
</dbReference>
<evidence type="ECO:0000313" key="3">
    <source>
        <dbReference type="Proteomes" id="UP000308652"/>
    </source>
</evidence>
<dbReference type="Proteomes" id="UP000308652">
    <property type="component" value="Unassembled WGS sequence"/>
</dbReference>
<dbReference type="AlphaFoldDB" id="A0A5C3LJM3"/>
<feature type="region of interest" description="Disordered" evidence="1">
    <location>
        <begin position="388"/>
        <end position="444"/>
    </location>
</feature>
<evidence type="ECO:0008006" key="4">
    <source>
        <dbReference type="Google" id="ProtNLM"/>
    </source>
</evidence>
<keyword evidence="3" id="KW-1185">Reference proteome</keyword>
<dbReference type="EMBL" id="ML213659">
    <property type="protein sequence ID" value="TFK32938.1"/>
    <property type="molecule type" value="Genomic_DNA"/>
</dbReference>
<name>A0A5C3LJM3_9AGAR</name>
<dbReference type="OrthoDB" id="2118965at2759"/>
<feature type="compositionally biased region" description="Low complexity" evidence="1">
    <location>
        <begin position="75"/>
        <end position="89"/>
    </location>
</feature>
<organism evidence="2 3">
    <name type="scientific">Crucibulum laeve</name>
    <dbReference type="NCBI Taxonomy" id="68775"/>
    <lineage>
        <taxon>Eukaryota</taxon>
        <taxon>Fungi</taxon>
        <taxon>Dikarya</taxon>
        <taxon>Basidiomycota</taxon>
        <taxon>Agaricomycotina</taxon>
        <taxon>Agaricomycetes</taxon>
        <taxon>Agaricomycetidae</taxon>
        <taxon>Agaricales</taxon>
        <taxon>Agaricineae</taxon>
        <taxon>Nidulariaceae</taxon>
        <taxon>Crucibulum</taxon>
    </lineage>
</organism>
<proteinExistence type="predicted"/>
<feature type="compositionally biased region" description="Polar residues" evidence="1">
    <location>
        <begin position="170"/>
        <end position="196"/>
    </location>
</feature>
<evidence type="ECO:0000256" key="1">
    <source>
        <dbReference type="SAM" id="MobiDB-lite"/>
    </source>
</evidence>
<dbReference type="PANTHER" id="PTHR38703:SF1">
    <property type="entry name" value="ALLERGEN"/>
    <property type="match status" value="1"/>
</dbReference>
<reference evidence="2 3" key="1">
    <citation type="journal article" date="2019" name="Nat. Ecol. Evol.">
        <title>Megaphylogeny resolves global patterns of mushroom evolution.</title>
        <authorList>
            <person name="Varga T."/>
            <person name="Krizsan K."/>
            <person name="Foldi C."/>
            <person name="Dima B."/>
            <person name="Sanchez-Garcia M."/>
            <person name="Sanchez-Ramirez S."/>
            <person name="Szollosi G.J."/>
            <person name="Szarkandi J.G."/>
            <person name="Papp V."/>
            <person name="Albert L."/>
            <person name="Andreopoulos W."/>
            <person name="Angelini C."/>
            <person name="Antonin V."/>
            <person name="Barry K.W."/>
            <person name="Bougher N.L."/>
            <person name="Buchanan P."/>
            <person name="Buyck B."/>
            <person name="Bense V."/>
            <person name="Catcheside P."/>
            <person name="Chovatia M."/>
            <person name="Cooper J."/>
            <person name="Damon W."/>
            <person name="Desjardin D."/>
            <person name="Finy P."/>
            <person name="Geml J."/>
            <person name="Haridas S."/>
            <person name="Hughes K."/>
            <person name="Justo A."/>
            <person name="Karasinski D."/>
            <person name="Kautmanova I."/>
            <person name="Kiss B."/>
            <person name="Kocsube S."/>
            <person name="Kotiranta H."/>
            <person name="LaButti K.M."/>
            <person name="Lechner B.E."/>
            <person name="Liimatainen K."/>
            <person name="Lipzen A."/>
            <person name="Lukacs Z."/>
            <person name="Mihaltcheva S."/>
            <person name="Morgado L.N."/>
            <person name="Niskanen T."/>
            <person name="Noordeloos M.E."/>
            <person name="Ohm R.A."/>
            <person name="Ortiz-Santana B."/>
            <person name="Ovrebo C."/>
            <person name="Racz N."/>
            <person name="Riley R."/>
            <person name="Savchenko A."/>
            <person name="Shiryaev A."/>
            <person name="Soop K."/>
            <person name="Spirin V."/>
            <person name="Szebenyi C."/>
            <person name="Tomsovsky M."/>
            <person name="Tulloss R.E."/>
            <person name="Uehling J."/>
            <person name="Grigoriev I.V."/>
            <person name="Vagvolgyi C."/>
            <person name="Papp T."/>
            <person name="Martin F.M."/>
            <person name="Miettinen O."/>
            <person name="Hibbett D.S."/>
            <person name="Nagy L.G."/>
        </authorList>
    </citation>
    <scope>NUCLEOTIDE SEQUENCE [LARGE SCALE GENOMIC DNA]</scope>
    <source>
        <strain evidence="2 3">CBS 166.37</strain>
    </source>
</reference>
<feature type="compositionally biased region" description="Basic and acidic residues" evidence="1">
    <location>
        <begin position="59"/>
        <end position="72"/>
    </location>
</feature>
<protein>
    <recommendedName>
        <fullName evidence="4">Allergen</fullName>
    </recommendedName>
</protein>
<sequence>MFRDDTSPARDRSGRSTINDGSSKDYDSGLVNDLSHISNARGSHKLPPGTGPGTSGKPASEKVMEHDLERSRNQGTAGHGTDAAAAYGGSLQATHQSAAPTDHTHAARPKKPASETDLQRRGKAIDTAQVPVTRPHTADVSIGNRTADHSKKTIPLKGNGKSLDSPHPLSHSQISNTDSMPSGDTQEDTNQLNPITHETLREIETEEVERVKDYERHVHHVQHHIQPVIAHEELVEQQKHQTYPTTRINEVYANNREDNKLFDGQIRQQRDTLDRPAKERTVIDKGTTVNEQVHHHIHHVIQPIIEKETVDRCRIYTTIPIHEVAHEAPVIHQSQTHAPVAMDHFLQCGGILSGAITQDNIRAKVMNDGGHTREVDGIAETLTRDLGLHDTSNVTSGPPSHKTRDSADATTRAHDTGVLRTAHQPVDTVQRSYSTEHPIPVATG</sequence>
<gene>
    <name evidence="2" type="ORF">BDQ12DRAFT_670668</name>
</gene>
<feature type="compositionally biased region" description="Basic and acidic residues" evidence="1">
    <location>
        <begin position="402"/>
        <end position="417"/>
    </location>
</feature>
<feature type="region of interest" description="Disordered" evidence="1">
    <location>
        <begin position="1"/>
        <end position="199"/>
    </location>
</feature>